<sequence length="340" mass="38621">MASSATLFSRARPGTEPAPKKIRGFMSLPGEIRNQVYTHYFAPSFRCEFAAEGFQFHSPQSRTVKLWSGLVHSEHKPYKYETQEAPQQPTTIRISRPLGQYNIVKGLNTNWASSIYALNLVCKQIYGETNAYLYNKTVFAFNAPKRINAFLSLVPQTNLTLITKLQLHYTTYGEPVNSCDCIWKAKHLSSWSRACRSAAKKLLNLKTLEVDIHHPNHAPKFNLREPWLLPILQFRRLSRKSKASVENTQPSSLALTHLEAQANKTLTNVRVRISTTCSDSFGGNDALTRASRHLHELFGQAVELAIRGAGEEEAMEGFMEAWEGRYAVWKHHLQFARTGW</sequence>
<accession>E4ZZJ7</accession>
<feature type="domain" description="DUF7730" evidence="2">
    <location>
        <begin position="25"/>
        <end position="214"/>
    </location>
</feature>
<dbReference type="EMBL" id="FP929130">
    <property type="protein sequence ID" value="CBX97113.1"/>
    <property type="molecule type" value="Genomic_DNA"/>
</dbReference>
<dbReference type="VEuPathDB" id="FungiDB:LEMA_P102440.1"/>
<dbReference type="OMA" id="HYNTYGH"/>
<keyword evidence="4" id="KW-1185">Reference proteome</keyword>
<proteinExistence type="predicted"/>
<dbReference type="Pfam" id="PF24864">
    <property type="entry name" value="DUF7730"/>
    <property type="match status" value="1"/>
</dbReference>
<dbReference type="PANTHER" id="PTHR38790:SF8">
    <property type="entry name" value="F-BOX DOMAIN-CONTAINING PROTEIN"/>
    <property type="match status" value="1"/>
</dbReference>
<dbReference type="InterPro" id="IPR056632">
    <property type="entry name" value="DUF7730"/>
</dbReference>
<organism evidence="4">
    <name type="scientific">Leptosphaeria maculans (strain JN3 / isolate v23.1.3 / race Av1-4-5-6-7-8)</name>
    <name type="common">Blackleg fungus</name>
    <name type="synonym">Phoma lingam</name>
    <dbReference type="NCBI Taxonomy" id="985895"/>
    <lineage>
        <taxon>Eukaryota</taxon>
        <taxon>Fungi</taxon>
        <taxon>Dikarya</taxon>
        <taxon>Ascomycota</taxon>
        <taxon>Pezizomycotina</taxon>
        <taxon>Dothideomycetes</taxon>
        <taxon>Pleosporomycetidae</taxon>
        <taxon>Pleosporales</taxon>
        <taxon>Pleosporineae</taxon>
        <taxon>Leptosphaeriaceae</taxon>
        <taxon>Plenodomus</taxon>
        <taxon>Plenodomus lingam/Leptosphaeria maculans species complex</taxon>
    </lineage>
</organism>
<name>E4ZZJ7_LEPMJ</name>
<evidence type="ECO:0000313" key="3">
    <source>
        <dbReference type="EMBL" id="CBX97113.1"/>
    </source>
</evidence>
<dbReference type="RefSeq" id="XP_003840592.1">
    <property type="nucleotide sequence ID" value="XM_003840544.1"/>
</dbReference>
<dbReference type="OrthoDB" id="4757095at2759"/>
<evidence type="ECO:0000313" key="4">
    <source>
        <dbReference type="Proteomes" id="UP000002668"/>
    </source>
</evidence>
<dbReference type="Proteomes" id="UP000002668">
    <property type="component" value="Genome"/>
</dbReference>
<protein>
    <recommendedName>
        <fullName evidence="2">DUF7730 domain-containing protein</fullName>
    </recommendedName>
</protein>
<dbReference type="InParanoid" id="E4ZZJ7"/>
<gene>
    <name evidence="3" type="ORF">LEMA_P102440.1</name>
</gene>
<reference evidence="4" key="1">
    <citation type="journal article" date="2011" name="Nat. Commun.">
        <title>Effector diversification within compartments of the Leptosphaeria maculans genome affected by Repeat-Induced Point mutations.</title>
        <authorList>
            <person name="Rouxel T."/>
            <person name="Grandaubert J."/>
            <person name="Hane J.K."/>
            <person name="Hoede C."/>
            <person name="van de Wouw A.P."/>
            <person name="Couloux A."/>
            <person name="Dominguez V."/>
            <person name="Anthouard V."/>
            <person name="Bally P."/>
            <person name="Bourras S."/>
            <person name="Cozijnsen A.J."/>
            <person name="Ciuffetti L.M."/>
            <person name="Degrave A."/>
            <person name="Dilmaghani A."/>
            <person name="Duret L."/>
            <person name="Fudal I."/>
            <person name="Goodwin S.B."/>
            <person name="Gout L."/>
            <person name="Glaser N."/>
            <person name="Linglin J."/>
            <person name="Kema G.H.J."/>
            <person name="Lapalu N."/>
            <person name="Lawrence C.B."/>
            <person name="May K."/>
            <person name="Meyer M."/>
            <person name="Ollivier B."/>
            <person name="Poulain J."/>
            <person name="Schoch C.L."/>
            <person name="Simon A."/>
            <person name="Spatafora J.W."/>
            <person name="Stachowiak A."/>
            <person name="Turgeon B.G."/>
            <person name="Tyler B.M."/>
            <person name="Vincent D."/>
            <person name="Weissenbach J."/>
            <person name="Amselem J."/>
            <person name="Quesneville H."/>
            <person name="Oliver R.P."/>
            <person name="Wincker P."/>
            <person name="Balesdent M.-H."/>
            <person name="Howlett B.J."/>
        </authorList>
    </citation>
    <scope>NUCLEOTIDE SEQUENCE [LARGE SCALE GENOMIC DNA]</scope>
    <source>
        <strain evidence="4">JN3 / isolate v23.1.3 / race Av1-4-5-6-7-8</strain>
    </source>
</reference>
<feature type="region of interest" description="Disordered" evidence="1">
    <location>
        <begin position="1"/>
        <end position="20"/>
    </location>
</feature>
<dbReference type="HOGENOM" id="CLU_831567_0_0_1"/>
<dbReference type="eggNOG" id="ENOG502SRIX">
    <property type="taxonomic scope" value="Eukaryota"/>
</dbReference>
<evidence type="ECO:0000259" key="2">
    <source>
        <dbReference type="Pfam" id="PF24864"/>
    </source>
</evidence>
<evidence type="ECO:0000256" key="1">
    <source>
        <dbReference type="SAM" id="MobiDB-lite"/>
    </source>
</evidence>
<dbReference type="AlphaFoldDB" id="E4ZZJ7"/>
<dbReference type="GeneID" id="13283422"/>
<dbReference type="PANTHER" id="PTHR38790">
    <property type="entry name" value="2EXR DOMAIN-CONTAINING PROTEIN-RELATED"/>
    <property type="match status" value="1"/>
</dbReference>
<dbReference type="STRING" id="985895.E4ZZJ7"/>